<reference evidence="7 8" key="1">
    <citation type="journal article" date="2014" name="Nat. Genet.">
        <title>Whole-genome sequence of a flatfish provides insights into ZW sex chromosome evolution and adaptation to a benthic lifestyle.</title>
        <authorList>
            <person name="Chen S."/>
            <person name="Zhang G."/>
            <person name="Shao C."/>
            <person name="Huang Q."/>
            <person name="Liu G."/>
            <person name="Zhang P."/>
            <person name="Song W."/>
            <person name="An N."/>
            <person name="Chalopin D."/>
            <person name="Volff J.N."/>
            <person name="Hong Y."/>
            <person name="Li Q."/>
            <person name="Sha Z."/>
            <person name="Zhou H."/>
            <person name="Xie M."/>
            <person name="Yu Q."/>
            <person name="Liu Y."/>
            <person name="Xiang H."/>
            <person name="Wang N."/>
            <person name="Wu K."/>
            <person name="Yang C."/>
            <person name="Zhou Q."/>
            <person name="Liao X."/>
            <person name="Yang L."/>
            <person name="Hu Q."/>
            <person name="Zhang J."/>
            <person name="Meng L."/>
            <person name="Jin L."/>
            <person name="Tian Y."/>
            <person name="Lian J."/>
            <person name="Yang J."/>
            <person name="Miao G."/>
            <person name="Liu S."/>
            <person name="Liang Z."/>
            <person name="Yan F."/>
            <person name="Li Y."/>
            <person name="Sun B."/>
            <person name="Zhang H."/>
            <person name="Zhang J."/>
            <person name="Zhu Y."/>
            <person name="Du M."/>
            <person name="Zhao Y."/>
            <person name="Schartl M."/>
            <person name="Tang Q."/>
            <person name="Wang J."/>
        </authorList>
    </citation>
    <scope>NUCLEOTIDE SEQUENCE</scope>
</reference>
<dbReference type="InterPro" id="IPR011992">
    <property type="entry name" value="EF-hand-dom_pair"/>
</dbReference>
<protein>
    <recommendedName>
        <fullName evidence="5">Protein S100</fullName>
    </recommendedName>
    <alternativeName>
        <fullName evidence="5">S100 calcium-binding protein</fullName>
    </alternativeName>
</protein>
<dbReference type="CDD" id="cd00213">
    <property type="entry name" value="S-100"/>
    <property type="match status" value="1"/>
</dbReference>
<proteinExistence type="inferred from homology"/>
<sequence length="95" mass="10742">MATWGDTQAMALLINAFDKYSGKEGDKFSLNKAELKELLENELGTLLGKANDKAAVDRIFKDLDRNKDNSVDFNEFVTLVCCLTQMCHEYFIGKK</sequence>
<dbReference type="PROSITE" id="PS00303">
    <property type="entry name" value="S100_CABP"/>
    <property type="match status" value="1"/>
</dbReference>
<keyword evidence="2 5" id="KW-0479">Metal-binding</keyword>
<dbReference type="GO" id="GO:0046914">
    <property type="term" value="F:transition metal ion binding"/>
    <property type="evidence" value="ECO:0007669"/>
    <property type="project" value="InterPro"/>
</dbReference>
<dbReference type="InterPro" id="IPR001751">
    <property type="entry name" value="S100/CaBP7/8-like_CS"/>
</dbReference>
<evidence type="ECO:0000313" key="7">
    <source>
        <dbReference type="Ensembl" id="ENSCSEP00000011690.1"/>
    </source>
</evidence>
<dbReference type="AlphaFoldDB" id="A0A3P8VGX8"/>
<reference evidence="7" key="2">
    <citation type="submission" date="2025-08" db="UniProtKB">
        <authorList>
            <consortium name="Ensembl"/>
        </authorList>
    </citation>
    <scope>IDENTIFICATION</scope>
</reference>
<organism evidence="7 8">
    <name type="scientific">Cynoglossus semilaevis</name>
    <name type="common">Tongue sole</name>
    <dbReference type="NCBI Taxonomy" id="244447"/>
    <lineage>
        <taxon>Eukaryota</taxon>
        <taxon>Metazoa</taxon>
        <taxon>Chordata</taxon>
        <taxon>Craniata</taxon>
        <taxon>Vertebrata</taxon>
        <taxon>Euteleostomi</taxon>
        <taxon>Actinopterygii</taxon>
        <taxon>Neopterygii</taxon>
        <taxon>Teleostei</taxon>
        <taxon>Neoteleostei</taxon>
        <taxon>Acanthomorphata</taxon>
        <taxon>Carangaria</taxon>
        <taxon>Pleuronectiformes</taxon>
        <taxon>Pleuronectoidei</taxon>
        <taxon>Cynoglossidae</taxon>
        <taxon>Cynoglossinae</taxon>
        <taxon>Cynoglossus</taxon>
    </lineage>
</organism>
<keyword evidence="8" id="KW-1185">Reference proteome</keyword>
<dbReference type="PANTHER" id="PTHR11639:SF118">
    <property type="entry name" value="PROTEIN S100"/>
    <property type="match status" value="1"/>
</dbReference>
<evidence type="ECO:0000256" key="4">
    <source>
        <dbReference type="ARBA" id="ARBA00022837"/>
    </source>
</evidence>
<dbReference type="Proteomes" id="UP000265120">
    <property type="component" value="Chromosome 18"/>
</dbReference>
<dbReference type="Pfam" id="PF01023">
    <property type="entry name" value="S_100"/>
    <property type="match status" value="1"/>
</dbReference>
<evidence type="ECO:0000259" key="6">
    <source>
        <dbReference type="PROSITE" id="PS50222"/>
    </source>
</evidence>
<dbReference type="GO" id="GO:0005509">
    <property type="term" value="F:calcium ion binding"/>
    <property type="evidence" value="ECO:0007669"/>
    <property type="project" value="InterPro"/>
</dbReference>
<dbReference type="InterPro" id="IPR002048">
    <property type="entry name" value="EF_hand_dom"/>
</dbReference>
<reference evidence="7" key="3">
    <citation type="submission" date="2025-09" db="UniProtKB">
        <authorList>
            <consortium name="Ensembl"/>
        </authorList>
    </citation>
    <scope>IDENTIFICATION</scope>
</reference>
<keyword evidence="3" id="KW-0677">Repeat</keyword>
<name>A0A3P8VGX8_CYNSE</name>
<dbReference type="InterPro" id="IPR013787">
    <property type="entry name" value="S100_Ca-bd_sub"/>
</dbReference>
<keyword evidence="4 5" id="KW-0106">Calcium</keyword>
<evidence type="ECO:0000256" key="2">
    <source>
        <dbReference type="ARBA" id="ARBA00022723"/>
    </source>
</evidence>
<dbReference type="FunCoup" id="A0A3P8VGX8">
    <property type="interactions" value="559"/>
</dbReference>
<dbReference type="Ensembl" id="ENSCSET00000011830.1">
    <property type="protein sequence ID" value="ENSCSEP00000011690.1"/>
    <property type="gene ID" value="ENSCSEG00000007528.1"/>
</dbReference>
<feature type="domain" description="EF-hand" evidence="6">
    <location>
        <begin position="51"/>
        <end position="86"/>
    </location>
</feature>
<dbReference type="OMA" id="MCHEYFI"/>
<evidence type="ECO:0000313" key="8">
    <source>
        <dbReference type="Proteomes" id="UP000265120"/>
    </source>
</evidence>
<dbReference type="GO" id="GO:0048306">
    <property type="term" value="F:calcium-dependent protein binding"/>
    <property type="evidence" value="ECO:0007669"/>
    <property type="project" value="TreeGrafter"/>
</dbReference>
<dbReference type="GeneTree" id="ENSGT00390000000920"/>
<dbReference type="PANTHER" id="PTHR11639">
    <property type="entry name" value="S100 CALCIUM-BINDING PROTEIN"/>
    <property type="match status" value="1"/>
</dbReference>
<dbReference type="PROSITE" id="PS50222">
    <property type="entry name" value="EF_HAND_2"/>
    <property type="match status" value="1"/>
</dbReference>
<dbReference type="InParanoid" id="A0A3P8VGX8"/>
<dbReference type="SMART" id="SM00054">
    <property type="entry name" value="EFh"/>
    <property type="match status" value="1"/>
</dbReference>
<dbReference type="Pfam" id="PF00036">
    <property type="entry name" value="EF-hand_1"/>
    <property type="match status" value="1"/>
</dbReference>
<dbReference type="SMART" id="SM01394">
    <property type="entry name" value="S_100"/>
    <property type="match status" value="1"/>
</dbReference>
<accession>A0A3P8VGX8</accession>
<dbReference type="InterPro" id="IPR018247">
    <property type="entry name" value="EF_Hand_1_Ca_BS"/>
</dbReference>
<dbReference type="STRING" id="244447.ENSCSEP00000011690"/>
<dbReference type="SUPFAM" id="SSF47473">
    <property type="entry name" value="EF-hand"/>
    <property type="match status" value="1"/>
</dbReference>
<evidence type="ECO:0000256" key="3">
    <source>
        <dbReference type="ARBA" id="ARBA00022737"/>
    </source>
</evidence>
<comment type="similarity">
    <text evidence="1 5">Belongs to the S-100 family.</text>
</comment>
<evidence type="ECO:0000256" key="1">
    <source>
        <dbReference type="ARBA" id="ARBA00007323"/>
    </source>
</evidence>
<dbReference type="PROSITE" id="PS00018">
    <property type="entry name" value="EF_HAND_1"/>
    <property type="match status" value="1"/>
</dbReference>
<dbReference type="GO" id="GO:0005737">
    <property type="term" value="C:cytoplasm"/>
    <property type="evidence" value="ECO:0007669"/>
    <property type="project" value="TreeGrafter"/>
</dbReference>
<dbReference type="Gene3D" id="1.10.238.10">
    <property type="entry name" value="EF-hand"/>
    <property type="match status" value="1"/>
</dbReference>
<dbReference type="InterPro" id="IPR034325">
    <property type="entry name" value="S-100_dom"/>
</dbReference>
<evidence type="ECO:0000256" key="5">
    <source>
        <dbReference type="RuleBase" id="RU361184"/>
    </source>
</evidence>